<reference evidence="3" key="2">
    <citation type="journal article" date="2023" name="Microbiol Resour">
        <title>Decontamination and Annotation of the Draft Genome Sequence of the Oomycete Lagenidium giganteum ARSEF 373.</title>
        <authorList>
            <person name="Morgan W.R."/>
            <person name="Tartar A."/>
        </authorList>
    </citation>
    <scope>NUCLEOTIDE SEQUENCE</scope>
    <source>
        <strain evidence="3">ARSEF 373</strain>
    </source>
</reference>
<dbReference type="PANTHER" id="PTHR43162">
    <property type="match status" value="1"/>
</dbReference>
<dbReference type="InterPro" id="IPR036291">
    <property type="entry name" value="NAD(P)-bd_dom_sf"/>
</dbReference>
<proteinExistence type="predicted"/>
<keyword evidence="4" id="KW-1185">Reference proteome</keyword>
<evidence type="ECO:0000256" key="1">
    <source>
        <dbReference type="SAM" id="MobiDB-lite"/>
    </source>
</evidence>
<feature type="compositionally biased region" description="Polar residues" evidence="1">
    <location>
        <begin position="304"/>
        <end position="316"/>
    </location>
</feature>
<comment type="caution">
    <text evidence="3">The sequence shown here is derived from an EMBL/GenBank/DDBJ whole genome shotgun (WGS) entry which is preliminary data.</text>
</comment>
<protein>
    <recommendedName>
        <fullName evidence="2">NmrA-like domain-containing protein</fullName>
    </recommendedName>
</protein>
<dbReference type="Gene3D" id="3.90.25.10">
    <property type="entry name" value="UDP-galactose 4-epimerase, domain 1"/>
    <property type="match status" value="1"/>
</dbReference>
<evidence type="ECO:0000313" key="3">
    <source>
        <dbReference type="EMBL" id="DAZ95439.1"/>
    </source>
</evidence>
<dbReference type="InterPro" id="IPR008030">
    <property type="entry name" value="NmrA-like"/>
</dbReference>
<dbReference type="PANTHER" id="PTHR43162:SF1">
    <property type="entry name" value="PRESTALK A DIFFERENTIATION PROTEIN A"/>
    <property type="match status" value="1"/>
</dbReference>
<organism evidence="3 4">
    <name type="scientific">Lagenidium giganteum</name>
    <dbReference type="NCBI Taxonomy" id="4803"/>
    <lineage>
        <taxon>Eukaryota</taxon>
        <taxon>Sar</taxon>
        <taxon>Stramenopiles</taxon>
        <taxon>Oomycota</taxon>
        <taxon>Peronosporomycetes</taxon>
        <taxon>Pythiales</taxon>
        <taxon>Pythiaceae</taxon>
    </lineage>
</organism>
<dbReference type="EMBL" id="DAKRPA010000204">
    <property type="protein sequence ID" value="DAZ95439.1"/>
    <property type="molecule type" value="Genomic_DNA"/>
</dbReference>
<name>A0AAV2YPY3_9STRA</name>
<sequence length="724" mass="78876">MGVQLRKMMRARTVVVIGATSKIGRATVEELSAQYTNVSVVAAVETSKDPRARSLRELPGVYLSKCDFRSLDSLRRVVRKGDAVLLVPAHSDTGARFSKLVIDAVSAERVDRLVIISNIIAMSTVEPSSGHRSVLSYEAVEAHARSTSDRSVALRIPLTMETLFCCREEIMYANRFVGSFAPTTEVPCIAVKDVAIAACEILAEPTRAYAQSYTLMNAAVTCSPNRAVKMLSQALGQPVQYRALSDEQLARTLNERGVPDVAIHTMIEMRMLLEGRRTGAEGSASSESLSPTGPDELETKLPASRTTSSPHGFTSTDDFRTITRRELTSPRDWLQRNVKHFVRSPHTQMQLFVLGSGDALYVALERFIANQVTAPMSAPAPAAGEASLPSGRLGVSGVKMTFCTIKSPPGAREHSIQVAGGAAASISSLLRQLSQLDVVVLIPPLRLGPDECMRLVKSIVEAAKQARVWGIVLVSSIFTGHVWNQGANRMGEMEQLVEKSGVPFAIVRLPLFMEYFLALTPKHRSSNANADAAQHGVADIEEEKQAAEPPSWRSAPPPPSGSEALLRRRAVPSSWCLMDRNLGSSVQYLMAIEDAAKAITAVCFTFPLHQRCVRTLFTQQLTMAGIEHVLQKYAPEGTHISLATVDALEEMPSREFWRIAFWTRTHVKEFLDGSVELSGQQPIEASLDFKELVGVEPVSLEEWAHTNAGCYAHALGSTTSTSSP</sequence>
<feature type="region of interest" description="Disordered" evidence="1">
    <location>
        <begin position="277"/>
        <end position="317"/>
    </location>
</feature>
<evidence type="ECO:0000313" key="4">
    <source>
        <dbReference type="Proteomes" id="UP001146120"/>
    </source>
</evidence>
<dbReference type="SUPFAM" id="SSF51735">
    <property type="entry name" value="NAD(P)-binding Rossmann-fold domains"/>
    <property type="match status" value="2"/>
</dbReference>
<feature type="region of interest" description="Disordered" evidence="1">
    <location>
        <begin position="528"/>
        <end position="564"/>
    </location>
</feature>
<dbReference type="Gene3D" id="3.40.50.720">
    <property type="entry name" value="NAD(P)-binding Rossmann-like Domain"/>
    <property type="match status" value="2"/>
</dbReference>
<dbReference type="AlphaFoldDB" id="A0AAV2YPY3"/>
<feature type="domain" description="NmrA-like" evidence="2">
    <location>
        <begin position="12"/>
        <end position="274"/>
    </location>
</feature>
<dbReference type="InterPro" id="IPR051604">
    <property type="entry name" value="Ergot_Alk_Oxidoreductase"/>
</dbReference>
<accession>A0AAV2YPY3</accession>
<reference evidence="3" key="1">
    <citation type="submission" date="2022-11" db="EMBL/GenBank/DDBJ databases">
        <authorList>
            <person name="Morgan W.R."/>
            <person name="Tartar A."/>
        </authorList>
    </citation>
    <scope>NUCLEOTIDE SEQUENCE</scope>
    <source>
        <strain evidence="3">ARSEF 373</strain>
    </source>
</reference>
<dbReference type="Proteomes" id="UP001146120">
    <property type="component" value="Unassembled WGS sequence"/>
</dbReference>
<dbReference type="Pfam" id="PF05368">
    <property type="entry name" value="NmrA"/>
    <property type="match status" value="1"/>
</dbReference>
<gene>
    <name evidence="3" type="ORF">N0F65_013008</name>
</gene>
<evidence type="ECO:0000259" key="2">
    <source>
        <dbReference type="Pfam" id="PF05368"/>
    </source>
</evidence>